<gene>
    <name evidence="2" type="primary">rsgA_2</name>
    <name evidence="2" type="ORF">NCTC9081_01521</name>
</gene>
<dbReference type="FunFam" id="2.40.50.140:FF:000122">
    <property type="entry name" value="Small ribosomal subunit biogenesis GTPase RsgA"/>
    <property type="match status" value="1"/>
</dbReference>
<dbReference type="GO" id="GO:0016787">
    <property type="term" value="F:hydrolase activity"/>
    <property type="evidence" value="ECO:0007669"/>
    <property type="project" value="UniProtKB-KW"/>
</dbReference>
<evidence type="ECO:0000256" key="1">
    <source>
        <dbReference type="SAM" id="MobiDB-lite"/>
    </source>
</evidence>
<dbReference type="Gene3D" id="2.40.50.140">
    <property type="entry name" value="Nucleic acid-binding proteins"/>
    <property type="match status" value="1"/>
</dbReference>
<feature type="compositionally biased region" description="Polar residues" evidence="1">
    <location>
        <begin position="1"/>
        <end position="17"/>
    </location>
</feature>
<organism evidence="2 3">
    <name type="scientific">Escherichia coli</name>
    <dbReference type="NCBI Taxonomy" id="562"/>
    <lineage>
        <taxon>Bacteria</taxon>
        <taxon>Pseudomonadati</taxon>
        <taxon>Pseudomonadota</taxon>
        <taxon>Gammaproteobacteria</taxon>
        <taxon>Enterobacterales</taxon>
        <taxon>Enterobacteriaceae</taxon>
        <taxon>Escherichia</taxon>
    </lineage>
</organism>
<protein>
    <submittedName>
        <fullName evidence="2">Ribosome-associated GTPase</fullName>
        <ecNumber evidence="2">3.6.1.-</ecNumber>
    </submittedName>
</protein>
<reference evidence="2 3" key="1">
    <citation type="submission" date="2018-06" db="EMBL/GenBank/DDBJ databases">
        <authorList>
            <consortium name="Pathogen Informatics"/>
            <person name="Doyle S."/>
        </authorList>
    </citation>
    <scope>NUCLEOTIDE SEQUENCE [LARGE SCALE GENOMIC DNA]</scope>
    <source>
        <strain evidence="2 3">NCTC9081</strain>
    </source>
</reference>
<dbReference type="EC" id="3.6.1.-" evidence="2"/>
<sequence length="153" mass="17351">MSKNKLSKGQQRRVNANHQRRLKTSKEKPDYDDNLFGEPDEGIVISRFGMHADVESADGDVHRCNIRRTIRSLVTGDRVVWRPGKPAAEGVNVKGIVEAVHERTSVLTRPDFYDGVKTYCRQHRPDCHCLRHFAGAVAQYYRPLPGGLRNLAD</sequence>
<dbReference type="Proteomes" id="UP000254716">
    <property type="component" value="Unassembled WGS sequence"/>
</dbReference>
<name>A0A376VX72_ECOLX</name>
<dbReference type="AlphaFoldDB" id="A0A376VX72"/>
<evidence type="ECO:0000313" key="3">
    <source>
        <dbReference type="Proteomes" id="UP000254716"/>
    </source>
</evidence>
<dbReference type="InterPro" id="IPR012340">
    <property type="entry name" value="NA-bd_OB-fold"/>
</dbReference>
<feature type="region of interest" description="Disordered" evidence="1">
    <location>
        <begin position="1"/>
        <end position="33"/>
    </location>
</feature>
<accession>A0A376VX72</accession>
<evidence type="ECO:0000313" key="2">
    <source>
        <dbReference type="EMBL" id="STJ16143.1"/>
    </source>
</evidence>
<keyword evidence="2" id="KW-0378">Hydrolase</keyword>
<proteinExistence type="predicted"/>
<dbReference type="EMBL" id="UGCV01000008">
    <property type="protein sequence ID" value="STJ16143.1"/>
    <property type="molecule type" value="Genomic_DNA"/>
</dbReference>